<feature type="domain" description="Protein kinase" evidence="2">
    <location>
        <begin position="89"/>
        <end position="386"/>
    </location>
</feature>
<gene>
    <name evidence="3" type="ORF">PILCRDRAFT_702867</name>
</gene>
<sequence>MIQREQADTLGQVYHSQRSSHNTASSSYQGPTSGARQPPHDTIDTTSSTFSTPAQTQSSDQTSLVSGPHQRPHGADLTDRICILTIPGGTFPLTLANSAFSDILKGKLSTSAVDDANTVSYLASIMSDEHTRVYFVQIFVAVKIFRVSTKEELKQTASDVNRRLIRESDVWLKLKHQNIQPYLGHCSKLGPLGQSIGLVSPLCVNGTILDYVGKNPLANKLQLVKDVTKGLQYLDTKNVVHGDLHCNNVLVTEAGIAVLADFGRAKVIGKKGFNTTMFVGHISYMAPELLPPDDSDDIDKLFSKKSDIYAFGMLCFETFTNTAPFSCYNVSRDFQIPRLIHNGERPKATRDVQKCIPENLWRIMEACWKNAPGDRPSAEQIIQRMH</sequence>
<proteinExistence type="predicted"/>
<feature type="compositionally biased region" description="Polar residues" evidence="1">
    <location>
        <begin position="53"/>
        <end position="65"/>
    </location>
</feature>
<accession>A0A0C3F3G3</accession>
<dbReference type="PANTHER" id="PTHR44329">
    <property type="entry name" value="SERINE/THREONINE-PROTEIN KINASE TNNI3K-RELATED"/>
    <property type="match status" value="1"/>
</dbReference>
<dbReference type="AlphaFoldDB" id="A0A0C3F3G3"/>
<dbReference type="InParanoid" id="A0A0C3F3G3"/>
<evidence type="ECO:0000256" key="1">
    <source>
        <dbReference type="SAM" id="MobiDB-lite"/>
    </source>
</evidence>
<protein>
    <recommendedName>
        <fullName evidence="2">Protein kinase domain-containing protein</fullName>
    </recommendedName>
</protein>
<name>A0A0C3F3G3_PILCF</name>
<dbReference type="HOGENOM" id="CLU_000288_7_18_1"/>
<dbReference type="Gene3D" id="1.10.510.10">
    <property type="entry name" value="Transferase(Phosphotransferase) domain 1"/>
    <property type="match status" value="1"/>
</dbReference>
<evidence type="ECO:0000313" key="3">
    <source>
        <dbReference type="EMBL" id="KIM74481.1"/>
    </source>
</evidence>
<dbReference type="GO" id="GO:0004674">
    <property type="term" value="F:protein serine/threonine kinase activity"/>
    <property type="evidence" value="ECO:0007669"/>
    <property type="project" value="TreeGrafter"/>
</dbReference>
<dbReference type="OrthoDB" id="10261027at2759"/>
<dbReference type="InterPro" id="IPR011009">
    <property type="entry name" value="Kinase-like_dom_sf"/>
</dbReference>
<dbReference type="InterPro" id="IPR051681">
    <property type="entry name" value="Ser/Thr_Kinases-Pseudokinases"/>
</dbReference>
<dbReference type="SUPFAM" id="SSF56112">
    <property type="entry name" value="Protein kinase-like (PK-like)"/>
    <property type="match status" value="1"/>
</dbReference>
<feature type="compositionally biased region" description="Polar residues" evidence="1">
    <location>
        <begin position="14"/>
        <end position="35"/>
    </location>
</feature>
<dbReference type="InterPro" id="IPR000719">
    <property type="entry name" value="Prot_kinase_dom"/>
</dbReference>
<dbReference type="Pfam" id="PF07714">
    <property type="entry name" value="PK_Tyr_Ser-Thr"/>
    <property type="match status" value="1"/>
</dbReference>
<dbReference type="GO" id="GO:0005524">
    <property type="term" value="F:ATP binding"/>
    <property type="evidence" value="ECO:0007669"/>
    <property type="project" value="InterPro"/>
</dbReference>
<evidence type="ECO:0000313" key="4">
    <source>
        <dbReference type="Proteomes" id="UP000054166"/>
    </source>
</evidence>
<organism evidence="3 4">
    <name type="scientific">Piloderma croceum (strain F 1598)</name>
    <dbReference type="NCBI Taxonomy" id="765440"/>
    <lineage>
        <taxon>Eukaryota</taxon>
        <taxon>Fungi</taxon>
        <taxon>Dikarya</taxon>
        <taxon>Basidiomycota</taxon>
        <taxon>Agaricomycotina</taxon>
        <taxon>Agaricomycetes</taxon>
        <taxon>Agaricomycetidae</taxon>
        <taxon>Atheliales</taxon>
        <taxon>Atheliaceae</taxon>
        <taxon>Piloderma</taxon>
    </lineage>
</organism>
<keyword evidence="4" id="KW-1185">Reference proteome</keyword>
<dbReference type="InterPro" id="IPR001245">
    <property type="entry name" value="Ser-Thr/Tyr_kinase_cat_dom"/>
</dbReference>
<reference evidence="4" key="2">
    <citation type="submission" date="2015-01" db="EMBL/GenBank/DDBJ databases">
        <title>Evolutionary Origins and Diversification of the Mycorrhizal Mutualists.</title>
        <authorList>
            <consortium name="DOE Joint Genome Institute"/>
            <consortium name="Mycorrhizal Genomics Consortium"/>
            <person name="Kohler A."/>
            <person name="Kuo A."/>
            <person name="Nagy L.G."/>
            <person name="Floudas D."/>
            <person name="Copeland A."/>
            <person name="Barry K.W."/>
            <person name="Cichocki N."/>
            <person name="Veneault-Fourrey C."/>
            <person name="LaButti K."/>
            <person name="Lindquist E.A."/>
            <person name="Lipzen A."/>
            <person name="Lundell T."/>
            <person name="Morin E."/>
            <person name="Murat C."/>
            <person name="Riley R."/>
            <person name="Ohm R."/>
            <person name="Sun H."/>
            <person name="Tunlid A."/>
            <person name="Henrissat B."/>
            <person name="Grigoriev I.V."/>
            <person name="Hibbett D.S."/>
            <person name="Martin F."/>
        </authorList>
    </citation>
    <scope>NUCLEOTIDE SEQUENCE [LARGE SCALE GENOMIC DNA]</scope>
    <source>
        <strain evidence="4">F 1598</strain>
    </source>
</reference>
<evidence type="ECO:0000259" key="2">
    <source>
        <dbReference type="PROSITE" id="PS50011"/>
    </source>
</evidence>
<dbReference type="Proteomes" id="UP000054166">
    <property type="component" value="Unassembled WGS sequence"/>
</dbReference>
<dbReference type="EMBL" id="KN833060">
    <property type="protein sequence ID" value="KIM74481.1"/>
    <property type="molecule type" value="Genomic_DNA"/>
</dbReference>
<reference evidence="3 4" key="1">
    <citation type="submission" date="2014-04" db="EMBL/GenBank/DDBJ databases">
        <authorList>
            <consortium name="DOE Joint Genome Institute"/>
            <person name="Kuo A."/>
            <person name="Tarkka M."/>
            <person name="Buscot F."/>
            <person name="Kohler A."/>
            <person name="Nagy L.G."/>
            <person name="Floudas D."/>
            <person name="Copeland A."/>
            <person name="Barry K.W."/>
            <person name="Cichocki N."/>
            <person name="Veneault-Fourrey C."/>
            <person name="LaButti K."/>
            <person name="Lindquist E.A."/>
            <person name="Lipzen A."/>
            <person name="Lundell T."/>
            <person name="Morin E."/>
            <person name="Murat C."/>
            <person name="Sun H."/>
            <person name="Tunlid A."/>
            <person name="Henrissat B."/>
            <person name="Grigoriev I.V."/>
            <person name="Hibbett D.S."/>
            <person name="Martin F."/>
            <person name="Nordberg H.P."/>
            <person name="Cantor M.N."/>
            <person name="Hua S.X."/>
        </authorList>
    </citation>
    <scope>NUCLEOTIDE SEQUENCE [LARGE SCALE GENOMIC DNA]</scope>
    <source>
        <strain evidence="3 4">F 1598</strain>
    </source>
</reference>
<feature type="region of interest" description="Disordered" evidence="1">
    <location>
        <begin position="1"/>
        <end position="73"/>
    </location>
</feature>
<dbReference type="STRING" id="765440.A0A0C3F3G3"/>
<dbReference type="PROSITE" id="PS50011">
    <property type="entry name" value="PROTEIN_KINASE_DOM"/>
    <property type="match status" value="1"/>
</dbReference>